<keyword evidence="4" id="KW-0496">Mitochondrion</keyword>
<dbReference type="InterPro" id="IPR036045">
    <property type="entry name" value="Sec1-like_sf"/>
</dbReference>
<dbReference type="InterPro" id="IPR001619">
    <property type="entry name" value="Sec1-like"/>
</dbReference>
<dbReference type="GO" id="GO:0016192">
    <property type="term" value="P:vesicle-mediated transport"/>
    <property type="evidence" value="ECO:0007669"/>
    <property type="project" value="InterPro"/>
</dbReference>
<dbReference type="STRING" id="37360.A0A0G4J5Z0"/>
<dbReference type="InterPro" id="IPR027482">
    <property type="entry name" value="Sec1-like_dom2"/>
</dbReference>
<dbReference type="InterPro" id="IPR043154">
    <property type="entry name" value="Sec-1-like_dom1"/>
</dbReference>
<evidence type="ECO:0000256" key="1">
    <source>
        <dbReference type="ARBA" id="ARBA00009884"/>
    </source>
</evidence>
<name>A0A0G4J5Z0_PLABS</name>
<dbReference type="OrthoDB" id="2228at2759"/>
<protein>
    <submittedName>
        <fullName evidence="3">Uncharacterized protein</fullName>
    </submittedName>
</protein>
<dbReference type="AlphaFoldDB" id="A0A0G4J5Z0"/>
<dbReference type="Gene3D" id="3.40.50.2060">
    <property type="match status" value="1"/>
</dbReference>
<feature type="compositionally biased region" description="Low complexity" evidence="2">
    <location>
        <begin position="526"/>
        <end position="544"/>
    </location>
</feature>
<geneLocation type="mitochondrion" evidence="4"/>
<dbReference type="OMA" id="PFTRPHT"/>
<accession>A0A0G4J5Z0</accession>
<dbReference type="EMBL" id="OVEO01000003">
    <property type="protein sequence ID" value="SPQ95045.1"/>
    <property type="molecule type" value="Genomic_DNA"/>
</dbReference>
<reference evidence="3 5" key="1">
    <citation type="submission" date="2015-02" db="EMBL/GenBank/DDBJ databases">
        <authorList>
            <person name="Chooi Y.-H."/>
        </authorList>
    </citation>
    <scope>NUCLEOTIDE SEQUENCE [LARGE SCALE GENOMIC DNA]</scope>
    <source>
        <strain evidence="3">E3</strain>
    </source>
</reference>
<evidence type="ECO:0000313" key="5">
    <source>
        <dbReference type="Proteomes" id="UP000039324"/>
    </source>
</evidence>
<dbReference type="InterPro" id="IPR043127">
    <property type="entry name" value="Sec-1-like_dom3a"/>
</dbReference>
<dbReference type="Proteomes" id="UP000290189">
    <property type="component" value="Unassembled WGS sequence"/>
</dbReference>
<dbReference type="Proteomes" id="UP000039324">
    <property type="component" value="Unassembled WGS sequence"/>
</dbReference>
<organism evidence="3 5">
    <name type="scientific">Plasmodiophora brassicae</name>
    <name type="common">Clubroot disease agent</name>
    <dbReference type="NCBI Taxonomy" id="37360"/>
    <lineage>
        <taxon>Eukaryota</taxon>
        <taxon>Sar</taxon>
        <taxon>Rhizaria</taxon>
        <taxon>Endomyxa</taxon>
        <taxon>Phytomyxea</taxon>
        <taxon>Plasmodiophorida</taxon>
        <taxon>Plasmodiophoridae</taxon>
        <taxon>Plasmodiophora</taxon>
    </lineage>
</organism>
<evidence type="ECO:0000313" key="6">
    <source>
        <dbReference type="Proteomes" id="UP000290189"/>
    </source>
</evidence>
<dbReference type="Pfam" id="PF00995">
    <property type="entry name" value="Sec1"/>
    <property type="match status" value="1"/>
</dbReference>
<evidence type="ECO:0000256" key="2">
    <source>
        <dbReference type="SAM" id="MobiDB-lite"/>
    </source>
</evidence>
<feature type="region of interest" description="Disordered" evidence="2">
    <location>
        <begin position="515"/>
        <end position="562"/>
    </location>
</feature>
<evidence type="ECO:0000313" key="4">
    <source>
        <dbReference type="EMBL" id="SPQ95045.1"/>
    </source>
</evidence>
<dbReference type="PIRSF" id="PIRSF005715">
    <property type="entry name" value="VPS45_Sec1"/>
    <property type="match status" value="1"/>
</dbReference>
<dbReference type="EMBL" id="CDSF01000133">
    <property type="protein sequence ID" value="CEP02942.1"/>
    <property type="molecule type" value="Genomic_DNA"/>
</dbReference>
<dbReference type="Gene3D" id="1.25.40.60">
    <property type="match status" value="1"/>
</dbReference>
<dbReference type="Gene3D" id="3.40.50.1910">
    <property type="match status" value="1"/>
</dbReference>
<dbReference type="PANTHER" id="PTHR11679">
    <property type="entry name" value="VESICLE PROTEIN SORTING-ASSOCIATED"/>
    <property type="match status" value="1"/>
</dbReference>
<sequence length="628" mass="69385">MTDLKAILGAKLLAVIKESRERPTDYLVCVCDDYTTKIMSSCLRVHAINDAGVGAVVNINFDREYLPSTPAIYFLEPTAENWKTMLGDFAGKRPRYGFVHLYTTSPVPTDLLNQMKGATNFVARVKQFKEINIDFLAVESRVFTFGRPRTIPSLYFKSVAASTLSSELRRTAAQLSSLCVTLGEYPYIRYVQSNGITAEIAKLVDKALENVVRTLPSWKFNPNRGTLLIVDRAIDCIAPLMHEFTYQSMINDILTVDGEICKTKPISKDSSTKSDGKNADAGSFVLSEDDSLWRDLRHKHIGEALPTVNGQFNDFKNKNAVANLSEDASLKDLVKAAKGATSFKSEIQRFTKHLTILENAFDHFDKQGLKKLGEIEQDMVTGVNEDGKKTNKTDLMTSLVSIIEDQSIAPQDKLRLIMIYIIAQDGIKESTRKKLFTVAKLNDKDQDAIQNLFHLGITLQTNRKNSSTLSSATLKKNAALAKSTQLSLMRFIPVIADLIDGIVNGTLDRQTYPYLKEPPEAEHTGRSAASARSARTKPSAAPRANKWRNRGDGDDGDSSGSVPTAMRQMIFIAGGCTFSEMRQIYEAASSTGVELILGSTSTLTPKQFLEEMSSSHTAAADIEINLDE</sequence>
<proteinExistence type="inferred from homology"/>
<evidence type="ECO:0000313" key="3">
    <source>
        <dbReference type="EMBL" id="CEP02942.1"/>
    </source>
</evidence>
<keyword evidence="5" id="KW-1185">Reference proteome</keyword>
<reference evidence="4 6" key="2">
    <citation type="submission" date="2018-03" db="EMBL/GenBank/DDBJ databases">
        <authorList>
            <person name="Fogelqvist J."/>
        </authorList>
    </citation>
    <scope>NUCLEOTIDE SEQUENCE [LARGE SCALE GENOMIC DNA]</scope>
</reference>
<gene>
    <name evidence="3" type="ORF">PBRA_002909</name>
    <name evidence="4" type="ORF">PLBR_LOCUS2260</name>
</gene>
<dbReference type="SUPFAM" id="SSF56815">
    <property type="entry name" value="Sec1/munc18-like (SM) proteins"/>
    <property type="match status" value="1"/>
</dbReference>
<comment type="similarity">
    <text evidence="1">Belongs to the STXBP/unc-18/SEC1 family.</text>
</comment>
<dbReference type="Gene3D" id="3.90.830.10">
    <property type="entry name" value="Syntaxin Binding Protein 1, Chain A, domain 2"/>
    <property type="match status" value="1"/>
</dbReference>